<dbReference type="InterPro" id="IPR043130">
    <property type="entry name" value="CDP-OH_PTrfase_TM_dom"/>
</dbReference>
<keyword evidence="5" id="KW-1185">Reference proteome</keyword>
<accession>A0A917AF96</accession>
<name>A0A917AF96_9RHOB</name>
<dbReference type="Gene3D" id="1.20.120.1760">
    <property type="match status" value="1"/>
</dbReference>
<keyword evidence="3" id="KW-0472">Membrane</keyword>
<comment type="similarity">
    <text evidence="2">Belongs to the CDP-alcohol phosphatidyltransferase class-I family.</text>
</comment>
<evidence type="ECO:0000256" key="2">
    <source>
        <dbReference type="RuleBase" id="RU003750"/>
    </source>
</evidence>
<gene>
    <name evidence="4" type="ORF">GCM10011517_13450</name>
</gene>
<comment type="caution">
    <text evidence="4">The sequence shown here is derived from an EMBL/GenBank/DDBJ whole genome shotgun (WGS) entry which is preliminary data.</text>
</comment>
<proteinExistence type="inferred from homology"/>
<dbReference type="InterPro" id="IPR048254">
    <property type="entry name" value="CDP_ALCOHOL_P_TRANSF_CS"/>
</dbReference>
<dbReference type="Proteomes" id="UP000606730">
    <property type="component" value="Unassembled WGS sequence"/>
</dbReference>
<feature type="transmembrane region" description="Helical" evidence="3">
    <location>
        <begin position="148"/>
        <end position="170"/>
    </location>
</feature>
<evidence type="ECO:0000313" key="5">
    <source>
        <dbReference type="Proteomes" id="UP000606730"/>
    </source>
</evidence>
<evidence type="ECO:0000256" key="1">
    <source>
        <dbReference type="ARBA" id="ARBA00022679"/>
    </source>
</evidence>
<keyword evidence="3" id="KW-0812">Transmembrane</keyword>
<dbReference type="PROSITE" id="PS00379">
    <property type="entry name" value="CDP_ALCOHOL_P_TRANSF"/>
    <property type="match status" value="1"/>
</dbReference>
<dbReference type="GO" id="GO:0008654">
    <property type="term" value="P:phospholipid biosynthetic process"/>
    <property type="evidence" value="ECO:0007669"/>
    <property type="project" value="InterPro"/>
</dbReference>
<sequence>MLDAAMRKLIDPPLNRLGQIAARRGITADTVTLIGLAFGLLAAGIIALGAPLLALLPLALSRIADGLDGAVARATQKTDFGGYLDITCDFIFYGAIPMGFVWMDPSVNGAAGAFLLASFYTNGASFLGYAILAEKAKMVTQARGIKSLYFTGGLLEGTETIAFFVALCVWPDLFPLLSWIFGSLCFVTAASRVLLARRVFEGSDQAG</sequence>
<evidence type="ECO:0000256" key="3">
    <source>
        <dbReference type="SAM" id="Phobius"/>
    </source>
</evidence>
<reference evidence="4" key="1">
    <citation type="journal article" date="2014" name="Int. J. Syst. Evol. Microbiol.">
        <title>Complete genome sequence of Corynebacterium casei LMG S-19264T (=DSM 44701T), isolated from a smear-ripened cheese.</title>
        <authorList>
            <consortium name="US DOE Joint Genome Institute (JGI-PGF)"/>
            <person name="Walter F."/>
            <person name="Albersmeier A."/>
            <person name="Kalinowski J."/>
            <person name="Ruckert C."/>
        </authorList>
    </citation>
    <scope>NUCLEOTIDE SEQUENCE</scope>
    <source>
        <strain evidence="4">CGMCC 1.16012</strain>
    </source>
</reference>
<evidence type="ECO:0000313" key="4">
    <source>
        <dbReference type="EMBL" id="GGE47016.1"/>
    </source>
</evidence>
<keyword evidence="3" id="KW-1133">Transmembrane helix</keyword>
<dbReference type="InterPro" id="IPR000462">
    <property type="entry name" value="CDP-OH_P_trans"/>
</dbReference>
<dbReference type="OrthoDB" id="9790577at2"/>
<keyword evidence="1 2" id="KW-0808">Transferase</keyword>
<feature type="transmembrane region" description="Helical" evidence="3">
    <location>
        <begin position="33"/>
        <end position="60"/>
    </location>
</feature>
<dbReference type="GO" id="GO:0016020">
    <property type="term" value="C:membrane"/>
    <property type="evidence" value="ECO:0007669"/>
    <property type="project" value="InterPro"/>
</dbReference>
<feature type="transmembrane region" description="Helical" evidence="3">
    <location>
        <begin position="176"/>
        <end position="195"/>
    </location>
</feature>
<reference evidence="4" key="2">
    <citation type="submission" date="2020-09" db="EMBL/GenBank/DDBJ databases">
        <authorList>
            <person name="Sun Q."/>
            <person name="Zhou Y."/>
        </authorList>
    </citation>
    <scope>NUCLEOTIDE SEQUENCE</scope>
    <source>
        <strain evidence="4">CGMCC 1.16012</strain>
    </source>
</reference>
<dbReference type="GO" id="GO:0016780">
    <property type="term" value="F:phosphotransferase activity, for other substituted phosphate groups"/>
    <property type="evidence" value="ECO:0007669"/>
    <property type="project" value="InterPro"/>
</dbReference>
<protein>
    <submittedName>
        <fullName evidence="4">Phosphatidylglycerophosphate synthase</fullName>
    </submittedName>
</protein>
<dbReference type="EMBL" id="BMKN01000001">
    <property type="protein sequence ID" value="GGE47016.1"/>
    <property type="molecule type" value="Genomic_DNA"/>
</dbReference>
<dbReference type="AlphaFoldDB" id="A0A917AF96"/>
<feature type="transmembrane region" description="Helical" evidence="3">
    <location>
        <begin position="109"/>
        <end position="132"/>
    </location>
</feature>
<dbReference type="Pfam" id="PF01066">
    <property type="entry name" value="CDP-OH_P_transf"/>
    <property type="match status" value="1"/>
</dbReference>
<organism evidence="4 5">
    <name type="scientific">Actibacterium pelagium</name>
    <dbReference type="NCBI Taxonomy" id="2029103"/>
    <lineage>
        <taxon>Bacteria</taxon>
        <taxon>Pseudomonadati</taxon>
        <taxon>Pseudomonadota</taxon>
        <taxon>Alphaproteobacteria</taxon>
        <taxon>Rhodobacterales</taxon>
        <taxon>Roseobacteraceae</taxon>
        <taxon>Actibacterium</taxon>
    </lineage>
</organism>
<dbReference type="RefSeq" id="WP_095595840.1">
    <property type="nucleotide sequence ID" value="NZ_BMKN01000001.1"/>
</dbReference>